<dbReference type="SMART" id="SM00855">
    <property type="entry name" value="PGAM"/>
    <property type="match status" value="1"/>
</dbReference>
<comment type="caution">
    <text evidence="1">The sequence shown here is derived from an EMBL/GenBank/DDBJ whole genome shotgun (WGS) entry which is preliminary data.</text>
</comment>
<dbReference type="InterPro" id="IPR013078">
    <property type="entry name" value="His_Pase_superF_clade-1"/>
</dbReference>
<proteinExistence type="predicted"/>
<gene>
    <name evidence="1" type="ORF">OS242_12145</name>
</gene>
<name>A0ABT3X417_9BACL</name>
<organism evidence="1 2">
    <name type="scientific">Tumebacillus lacus</name>
    <dbReference type="NCBI Taxonomy" id="2995335"/>
    <lineage>
        <taxon>Bacteria</taxon>
        <taxon>Bacillati</taxon>
        <taxon>Bacillota</taxon>
        <taxon>Bacilli</taxon>
        <taxon>Bacillales</taxon>
        <taxon>Alicyclobacillaceae</taxon>
        <taxon>Tumebacillus</taxon>
    </lineage>
</organism>
<dbReference type="PANTHER" id="PTHR48100:SF1">
    <property type="entry name" value="HISTIDINE PHOSPHATASE FAMILY PROTEIN-RELATED"/>
    <property type="match status" value="1"/>
</dbReference>
<keyword evidence="2" id="KW-1185">Reference proteome</keyword>
<evidence type="ECO:0000313" key="1">
    <source>
        <dbReference type="EMBL" id="MCX7570717.1"/>
    </source>
</evidence>
<dbReference type="CDD" id="cd07067">
    <property type="entry name" value="HP_PGM_like"/>
    <property type="match status" value="1"/>
</dbReference>
<dbReference type="InterPro" id="IPR029033">
    <property type="entry name" value="His_PPase_superfam"/>
</dbReference>
<reference evidence="1 2" key="1">
    <citation type="submission" date="2022-11" db="EMBL/GenBank/DDBJ databases">
        <title>Study of microbial diversity in lake waters.</title>
        <authorList>
            <person name="Zhang J."/>
        </authorList>
    </citation>
    <scope>NUCLEOTIDE SEQUENCE [LARGE SCALE GENOMIC DNA]</scope>
    <source>
        <strain evidence="1 2">DT12</strain>
    </source>
</reference>
<dbReference type="Proteomes" id="UP001208017">
    <property type="component" value="Unassembled WGS sequence"/>
</dbReference>
<dbReference type="EMBL" id="JAPMLT010000005">
    <property type="protein sequence ID" value="MCX7570717.1"/>
    <property type="molecule type" value="Genomic_DNA"/>
</dbReference>
<protein>
    <submittedName>
        <fullName evidence="1">Histidine phosphatase family protein</fullName>
    </submittedName>
</protein>
<evidence type="ECO:0000313" key="2">
    <source>
        <dbReference type="Proteomes" id="UP001208017"/>
    </source>
</evidence>
<dbReference type="Gene3D" id="3.40.50.1240">
    <property type="entry name" value="Phosphoglycerate mutase-like"/>
    <property type="match status" value="1"/>
</dbReference>
<dbReference type="InterPro" id="IPR050275">
    <property type="entry name" value="PGM_Phosphatase"/>
</dbReference>
<dbReference type="Pfam" id="PF00300">
    <property type="entry name" value="His_Phos_1"/>
    <property type="match status" value="1"/>
</dbReference>
<accession>A0ABT3X417</accession>
<sequence>MQILLIRHGQSEADLLDVHEGRADFPLTELGIEQVHKMAQRVANEFPPEMIWASTLQRASETASVLQRTVGCPIEYLPELREMDNGEQAGRPITEGPMPWELLHHEKVGTTGESWIEFRGRAEQVFSYIREHSRPYKRIAIVAHGGTISRLIETFLQLPVIHNLYFHTDDTGIHLLEYNDIGRKISFTNSTAHLD</sequence>
<dbReference type="SUPFAM" id="SSF53254">
    <property type="entry name" value="Phosphoglycerate mutase-like"/>
    <property type="match status" value="1"/>
</dbReference>
<dbReference type="PANTHER" id="PTHR48100">
    <property type="entry name" value="BROAD-SPECIFICITY PHOSPHATASE YOR283W-RELATED"/>
    <property type="match status" value="1"/>
</dbReference>
<dbReference type="RefSeq" id="WP_267151964.1">
    <property type="nucleotide sequence ID" value="NZ_JAPMLT010000005.1"/>
</dbReference>